<accession>A0A502FR72</accession>
<name>A0A502FR72_9SPHN</name>
<gene>
    <name evidence="3" type="ORF">EAH76_15120</name>
</gene>
<feature type="domain" description="DUF6438" evidence="2">
    <location>
        <begin position="40"/>
        <end position="150"/>
    </location>
</feature>
<organism evidence="3 4">
    <name type="scientific">Sphingomonas glacialis</name>
    <dbReference type="NCBI Taxonomy" id="658225"/>
    <lineage>
        <taxon>Bacteria</taxon>
        <taxon>Pseudomonadati</taxon>
        <taxon>Pseudomonadota</taxon>
        <taxon>Alphaproteobacteria</taxon>
        <taxon>Sphingomonadales</taxon>
        <taxon>Sphingomonadaceae</taxon>
        <taxon>Sphingomonas</taxon>
    </lineage>
</organism>
<dbReference type="OrthoDB" id="7172369at2"/>
<keyword evidence="4" id="KW-1185">Reference proteome</keyword>
<evidence type="ECO:0000256" key="1">
    <source>
        <dbReference type="SAM" id="SignalP"/>
    </source>
</evidence>
<dbReference type="EMBL" id="RCZC01000004">
    <property type="protein sequence ID" value="TPG52048.1"/>
    <property type="molecule type" value="Genomic_DNA"/>
</dbReference>
<evidence type="ECO:0000313" key="3">
    <source>
        <dbReference type="EMBL" id="TPG52048.1"/>
    </source>
</evidence>
<dbReference type="Pfam" id="PF20033">
    <property type="entry name" value="DUF6438"/>
    <property type="match status" value="1"/>
</dbReference>
<comment type="caution">
    <text evidence="3">The sequence shown here is derived from an EMBL/GenBank/DDBJ whole genome shotgun (WGS) entry which is preliminary data.</text>
</comment>
<reference evidence="3 4" key="1">
    <citation type="journal article" date="2019" name="Environ. Microbiol.">
        <title>Species interactions and distinct microbial communities in high Arctic permafrost affected cryosols are associated with the CH4 and CO2 gas fluxes.</title>
        <authorList>
            <person name="Altshuler I."/>
            <person name="Hamel J."/>
            <person name="Turney S."/>
            <person name="Magnuson E."/>
            <person name="Levesque R."/>
            <person name="Greer C."/>
            <person name="Whyte L.G."/>
        </authorList>
    </citation>
    <scope>NUCLEOTIDE SEQUENCE [LARGE SCALE GENOMIC DNA]</scope>
    <source>
        <strain evidence="3 4">E6.1</strain>
    </source>
</reference>
<evidence type="ECO:0000259" key="2">
    <source>
        <dbReference type="Pfam" id="PF20033"/>
    </source>
</evidence>
<feature type="signal peptide" evidence="1">
    <location>
        <begin position="1"/>
        <end position="23"/>
    </location>
</feature>
<dbReference type="PROSITE" id="PS51257">
    <property type="entry name" value="PROKAR_LIPOPROTEIN"/>
    <property type="match status" value="1"/>
</dbReference>
<dbReference type="AlphaFoldDB" id="A0A502FR72"/>
<dbReference type="RefSeq" id="WP_140851121.1">
    <property type="nucleotide sequence ID" value="NZ_RCZC01000004.1"/>
</dbReference>
<sequence>MINRHSSAAVIAAASLLSLSACAGRDGAPRTEVAPVAAETISYEVGPCFGFCPVYNAAITSHGQVTFDGLRHTATLGRKSLTLDAAAYRAFATQLASYRPAAGTTAETACTTRISDQQHYRIVWTTSDGTVTTLEHDRGCRSERNDALNAVLQGAAEHLKIDEFARQLTRPGFSRG</sequence>
<proteinExistence type="predicted"/>
<dbReference type="InterPro" id="IPR045497">
    <property type="entry name" value="DUF6438"/>
</dbReference>
<evidence type="ECO:0000313" key="4">
    <source>
        <dbReference type="Proteomes" id="UP000319931"/>
    </source>
</evidence>
<dbReference type="Proteomes" id="UP000319931">
    <property type="component" value="Unassembled WGS sequence"/>
</dbReference>
<protein>
    <recommendedName>
        <fullName evidence="2">DUF6438 domain-containing protein</fullName>
    </recommendedName>
</protein>
<feature type="chain" id="PRO_5021243376" description="DUF6438 domain-containing protein" evidence="1">
    <location>
        <begin position="24"/>
        <end position="176"/>
    </location>
</feature>
<keyword evidence="1" id="KW-0732">Signal</keyword>